<dbReference type="RefSeq" id="XP_025510552.1">
    <property type="nucleotide sequence ID" value="XM_025654528.1"/>
</dbReference>
<accession>A0A8G1QWG0</accession>
<evidence type="ECO:0000313" key="2">
    <source>
        <dbReference type="EMBL" id="RAH52630.1"/>
    </source>
</evidence>
<evidence type="ECO:0000313" key="3">
    <source>
        <dbReference type="Proteomes" id="UP000249526"/>
    </source>
</evidence>
<sequence length="81" mass="9296">MHTIPSNQLLSLDQKVQCSMHAALYPFPLCLTSMRLVRSLVSRVGAMYRSSSFSFLFFIGLGSTMYMHVRTDYYFQLKCTA</sequence>
<dbReference type="EMBL" id="KZ825083">
    <property type="protein sequence ID" value="RAH52630.1"/>
    <property type="molecule type" value="Genomic_DNA"/>
</dbReference>
<evidence type="ECO:0000256" key="1">
    <source>
        <dbReference type="SAM" id="Phobius"/>
    </source>
</evidence>
<keyword evidence="3" id="KW-1185">Reference proteome</keyword>
<keyword evidence="1" id="KW-0472">Membrane</keyword>
<gene>
    <name evidence="2" type="ORF">BO85DRAFT_200388</name>
</gene>
<dbReference type="AlphaFoldDB" id="A0A8G1QWG0"/>
<dbReference type="GeneID" id="37157930"/>
<organism evidence="2 3">
    <name type="scientific">Aspergillus piperis CBS 112811</name>
    <dbReference type="NCBI Taxonomy" id="1448313"/>
    <lineage>
        <taxon>Eukaryota</taxon>
        <taxon>Fungi</taxon>
        <taxon>Dikarya</taxon>
        <taxon>Ascomycota</taxon>
        <taxon>Pezizomycotina</taxon>
        <taxon>Eurotiomycetes</taxon>
        <taxon>Eurotiomycetidae</taxon>
        <taxon>Eurotiales</taxon>
        <taxon>Aspergillaceae</taxon>
        <taxon>Aspergillus</taxon>
        <taxon>Aspergillus subgen. Circumdati</taxon>
    </lineage>
</organism>
<dbReference type="Proteomes" id="UP000249526">
    <property type="component" value="Unassembled WGS sequence"/>
</dbReference>
<protein>
    <submittedName>
        <fullName evidence="2">Uncharacterized protein</fullName>
    </submittedName>
</protein>
<feature type="transmembrane region" description="Helical" evidence="1">
    <location>
        <begin position="53"/>
        <end position="69"/>
    </location>
</feature>
<keyword evidence="1" id="KW-0812">Transmembrane</keyword>
<keyword evidence="1" id="KW-1133">Transmembrane helix</keyword>
<name>A0A8G1QWG0_9EURO</name>
<proteinExistence type="predicted"/>
<reference evidence="2 3" key="1">
    <citation type="submission" date="2018-02" db="EMBL/GenBank/DDBJ databases">
        <title>The genomes of Aspergillus section Nigri reveals drivers in fungal speciation.</title>
        <authorList>
            <consortium name="DOE Joint Genome Institute"/>
            <person name="Vesth T.C."/>
            <person name="Nybo J."/>
            <person name="Theobald S."/>
            <person name="Brandl J."/>
            <person name="Frisvad J.C."/>
            <person name="Nielsen K.F."/>
            <person name="Lyhne E.K."/>
            <person name="Kogle M.E."/>
            <person name="Kuo A."/>
            <person name="Riley R."/>
            <person name="Clum A."/>
            <person name="Nolan M."/>
            <person name="Lipzen A."/>
            <person name="Salamov A."/>
            <person name="Henrissat B."/>
            <person name="Wiebenga A."/>
            <person name="De vries R.P."/>
            <person name="Grigoriev I.V."/>
            <person name="Mortensen U.H."/>
            <person name="Andersen M.R."/>
            <person name="Baker S.E."/>
        </authorList>
    </citation>
    <scope>NUCLEOTIDE SEQUENCE [LARGE SCALE GENOMIC DNA]</scope>
    <source>
        <strain evidence="2 3">CBS 112811</strain>
    </source>
</reference>